<dbReference type="Pfam" id="PF03816">
    <property type="entry name" value="LytR_cpsA_psr"/>
    <property type="match status" value="1"/>
</dbReference>
<dbReference type="Proteomes" id="UP000002318">
    <property type="component" value="Chromosome"/>
</dbReference>
<name>E1R3B0_SEDSS</name>
<dbReference type="EMBL" id="CP002116">
    <property type="protein sequence ID" value="ADK81541.1"/>
    <property type="molecule type" value="Genomic_DNA"/>
</dbReference>
<dbReference type="KEGG" id="ssm:Spirs_2427"/>
<dbReference type="PANTHER" id="PTHR33392:SF6">
    <property type="entry name" value="POLYISOPRENYL-TEICHOIC ACID--PEPTIDOGLYCAN TEICHOIC ACID TRANSFERASE TAGU"/>
    <property type="match status" value="1"/>
</dbReference>
<proteinExistence type="inferred from homology"/>
<feature type="domain" description="Cell envelope-related transcriptional attenuator" evidence="2">
    <location>
        <begin position="438"/>
        <end position="580"/>
    </location>
</feature>
<dbReference type="NCBIfam" id="TIGR00350">
    <property type="entry name" value="lytR_cpsA_psr"/>
    <property type="match status" value="1"/>
</dbReference>
<reference evidence="3 4" key="1">
    <citation type="journal article" date="2010" name="Stand. Genomic Sci.">
        <title>Complete genome sequence of Spirochaeta smaragdinae type strain (SEBR 4228).</title>
        <authorList>
            <person name="Mavromatis K."/>
            <person name="Yasawong M."/>
            <person name="Chertkov O."/>
            <person name="Lapidus A."/>
            <person name="Lucas S."/>
            <person name="Nolan M."/>
            <person name="Del Rio T.G."/>
            <person name="Tice H."/>
            <person name="Cheng J.F."/>
            <person name="Pitluck S."/>
            <person name="Liolios K."/>
            <person name="Ivanova N."/>
            <person name="Tapia R."/>
            <person name="Han C."/>
            <person name="Bruce D."/>
            <person name="Goodwin L."/>
            <person name="Pati A."/>
            <person name="Chen A."/>
            <person name="Palaniappan K."/>
            <person name="Land M."/>
            <person name="Hauser L."/>
            <person name="Chang Y.J."/>
            <person name="Jeffries C.D."/>
            <person name="Detter J.C."/>
            <person name="Rohde M."/>
            <person name="Brambilla E."/>
            <person name="Spring S."/>
            <person name="Goker M."/>
            <person name="Sikorski J."/>
            <person name="Woyke T."/>
            <person name="Bristow J."/>
            <person name="Eisen J.A."/>
            <person name="Markowitz V."/>
            <person name="Hugenholtz P."/>
            <person name="Klenk H.P."/>
            <person name="Kyrpides N.C."/>
        </authorList>
    </citation>
    <scope>NUCLEOTIDE SEQUENCE [LARGE SCALE GENOMIC DNA]</scope>
    <source>
        <strain evidence="4">DSM 11293 / JCM 15392 / SEBR 4228</strain>
    </source>
</reference>
<comment type="similarity">
    <text evidence="1">Belongs to the LytR/CpsA/Psr (LCP) family.</text>
</comment>
<gene>
    <name evidence="3" type="ordered locus">Spirs_2427</name>
</gene>
<dbReference type="HOGENOM" id="CLU_400566_0_0_12"/>
<dbReference type="RefSeq" id="WP_013255004.1">
    <property type="nucleotide sequence ID" value="NC_014364.1"/>
</dbReference>
<dbReference type="Gene3D" id="3.40.630.190">
    <property type="entry name" value="LCP protein"/>
    <property type="match status" value="1"/>
</dbReference>
<dbReference type="OrthoDB" id="305468at2"/>
<keyword evidence="4" id="KW-1185">Reference proteome</keyword>
<sequence length="687" mass="77384">MRRTHLLLILVCIVFVAVFLTLFFQVASLRREQQASGEKLFAEIESQNDSLGTLKRAILSLGQENNTLRQALNLPEKRYDFFGAEDASVAEGEPAEGIEKQEDQTPFYRAVDALLAHDAEMERAAFLSVMLENSSDKAFLSAAGISMQRKGRESLLFSYASIPLATFHLLDTGYRLNQAETDERLLAGNDEELGKDAPSLPKKVLTLLASKAKEVETKRQSFAAAQSDLRRLYGDGRATALRRERALRFSPITQDSQQASFDVTTWDGILLFSLKVRYGSDGILVGETQFQEFDGASDHFLGLLTEADNRRQTERATDAGKQQVLRLVRDEAFRAYLDIYGLHLNDEPRDENDYFYFDFIDEKGSRAGSLAVQKMAGEIYLMDRDDVVVGSVRRFGIQEPTLGTASTMELPDDAVLSQMGKISPEGKTILLCGTHENNADTIIIAHISPEKATLIAIPRDIWWKKRKINSYFRIYGPKRFAQIVGEMTGLTIDDYIVVDMYAFIDVINILGGIEVTLEQPLIDPTYRIRENGEWTTLHYPAGTHLLDGVAALRVARSRHTSDDFDRAQRQQLVIEGIKKRFDQLGAGEVKTVYELLQSLASYIDTSFSPFELARLYLENRHIMIENGGGISTDNVLLATYSNLLATGKREDEVDEHFDKGAWILIPRENNWKLIPWYVNKLIEGDKS</sequence>
<evidence type="ECO:0000313" key="4">
    <source>
        <dbReference type="Proteomes" id="UP000002318"/>
    </source>
</evidence>
<organism evidence="3 4">
    <name type="scientific">Sediminispirochaeta smaragdinae (strain DSM 11293 / JCM 15392 / SEBR 4228)</name>
    <name type="common">Spirochaeta smaragdinae</name>
    <dbReference type="NCBI Taxonomy" id="573413"/>
    <lineage>
        <taxon>Bacteria</taxon>
        <taxon>Pseudomonadati</taxon>
        <taxon>Spirochaetota</taxon>
        <taxon>Spirochaetia</taxon>
        <taxon>Spirochaetales</taxon>
        <taxon>Spirochaetaceae</taxon>
        <taxon>Sediminispirochaeta</taxon>
    </lineage>
</organism>
<dbReference type="InterPro" id="IPR050922">
    <property type="entry name" value="LytR/CpsA/Psr_CW_biosynth"/>
</dbReference>
<evidence type="ECO:0000313" key="3">
    <source>
        <dbReference type="EMBL" id="ADK81541.1"/>
    </source>
</evidence>
<accession>E1R3B0</accession>
<dbReference type="PANTHER" id="PTHR33392">
    <property type="entry name" value="POLYISOPRENYL-TEICHOIC ACID--PEPTIDOGLYCAN TEICHOIC ACID TRANSFERASE TAGU"/>
    <property type="match status" value="1"/>
</dbReference>
<dbReference type="AlphaFoldDB" id="E1R3B0"/>
<dbReference type="STRING" id="573413.Spirs_2427"/>
<protein>
    <submittedName>
        <fullName evidence="3">Cell envelope-related transcriptional attenuator</fullName>
    </submittedName>
</protein>
<evidence type="ECO:0000256" key="1">
    <source>
        <dbReference type="ARBA" id="ARBA00006068"/>
    </source>
</evidence>
<dbReference type="InterPro" id="IPR004474">
    <property type="entry name" value="LytR_CpsA_psr"/>
</dbReference>
<dbReference type="eggNOG" id="COG1316">
    <property type="taxonomic scope" value="Bacteria"/>
</dbReference>
<evidence type="ECO:0000259" key="2">
    <source>
        <dbReference type="Pfam" id="PF03816"/>
    </source>
</evidence>